<name>C0QRM4_PERMH</name>
<dbReference type="AlphaFoldDB" id="C0QRM4"/>
<dbReference type="KEGG" id="pmx:PERMA_1554"/>
<sequence length="141" mass="16212">MKVGNLIYNALGNSFSVILTSEKSAVQLSDQISFIFKGKDVQLLSVCTEDQLRLRLGIDERILDITVDEYLKIRSDEFEDIFFLDGDSYSLEIKDPDLLFKAGMVRTEYIRLSSKEGKVYIDGENFLRSICEYVLIFKDQT</sequence>
<dbReference type="HOGENOM" id="CLU_1823545_0_0_0"/>
<keyword evidence="2" id="KW-1185">Reference proteome</keyword>
<organism evidence="1 2">
    <name type="scientific">Persephonella marina (strain DSM 14350 / EX-H1)</name>
    <dbReference type="NCBI Taxonomy" id="123214"/>
    <lineage>
        <taxon>Bacteria</taxon>
        <taxon>Pseudomonadati</taxon>
        <taxon>Aquificota</taxon>
        <taxon>Aquificia</taxon>
        <taxon>Aquificales</taxon>
        <taxon>Hydrogenothermaceae</taxon>
        <taxon>Persephonella</taxon>
    </lineage>
</organism>
<gene>
    <name evidence="1" type="ordered locus">PERMA_1554</name>
</gene>
<evidence type="ECO:0000313" key="1">
    <source>
        <dbReference type="EMBL" id="ACO03363.1"/>
    </source>
</evidence>
<dbReference type="STRING" id="123214.PERMA_1554"/>
<protein>
    <submittedName>
        <fullName evidence="1">Uncharacterized protein</fullName>
    </submittedName>
</protein>
<dbReference type="PaxDb" id="123214-PERMA_1554"/>
<dbReference type="RefSeq" id="WP_012675602.1">
    <property type="nucleotide sequence ID" value="NC_012440.1"/>
</dbReference>
<evidence type="ECO:0000313" key="2">
    <source>
        <dbReference type="Proteomes" id="UP000001366"/>
    </source>
</evidence>
<dbReference type="Proteomes" id="UP000001366">
    <property type="component" value="Chromosome"/>
</dbReference>
<reference evidence="1 2" key="1">
    <citation type="journal article" date="2009" name="J. Bacteriol.">
        <title>Complete and draft genome sequences of six members of the Aquificales.</title>
        <authorList>
            <person name="Reysenbach A.L."/>
            <person name="Hamamura N."/>
            <person name="Podar M."/>
            <person name="Griffiths E."/>
            <person name="Ferreira S."/>
            <person name="Hochstein R."/>
            <person name="Heidelberg J."/>
            <person name="Johnson J."/>
            <person name="Mead D."/>
            <person name="Pohorille A."/>
            <person name="Sarmiento M."/>
            <person name="Schweighofer K."/>
            <person name="Seshadri R."/>
            <person name="Voytek M.A."/>
        </authorList>
    </citation>
    <scope>NUCLEOTIDE SEQUENCE [LARGE SCALE GENOMIC DNA]</scope>
    <source>
        <strain evidence="2">DSM 14350 / EX-H1</strain>
    </source>
</reference>
<accession>C0QRM4</accession>
<dbReference type="EMBL" id="CP001230">
    <property type="protein sequence ID" value="ACO03363.1"/>
    <property type="molecule type" value="Genomic_DNA"/>
</dbReference>
<proteinExistence type="predicted"/>